<feature type="non-terminal residue" evidence="1">
    <location>
        <position position="534"/>
    </location>
</feature>
<dbReference type="GO" id="GO:0019068">
    <property type="term" value="P:virion assembly"/>
    <property type="evidence" value="ECO:0007669"/>
    <property type="project" value="InterPro"/>
</dbReference>
<dbReference type="AlphaFoldDB" id="A0A0F9EH46"/>
<protein>
    <recommendedName>
        <fullName evidence="2">Phage portal protein</fullName>
    </recommendedName>
</protein>
<gene>
    <name evidence="1" type="ORF">LCGC14_2076490</name>
</gene>
<dbReference type="GO" id="GO:0005198">
    <property type="term" value="F:structural molecule activity"/>
    <property type="evidence" value="ECO:0007669"/>
    <property type="project" value="InterPro"/>
</dbReference>
<dbReference type="InterPro" id="IPR006429">
    <property type="entry name" value="Phage_lambda_portal"/>
</dbReference>
<dbReference type="EMBL" id="LAZR01025010">
    <property type="protein sequence ID" value="KKL73279.1"/>
    <property type="molecule type" value="Genomic_DNA"/>
</dbReference>
<evidence type="ECO:0008006" key="2">
    <source>
        <dbReference type="Google" id="ProtNLM"/>
    </source>
</evidence>
<reference evidence="1" key="1">
    <citation type="journal article" date="2015" name="Nature">
        <title>Complex archaea that bridge the gap between prokaryotes and eukaryotes.</title>
        <authorList>
            <person name="Spang A."/>
            <person name="Saw J.H."/>
            <person name="Jorgensen S.L."/>
            <person name="Zaremba-Niedzwiedzka K."/>
            <person name="Martijn J."/>
            <person name="Lind A.E."/>
            <person name="van Eijk R."/>
            <person name="Schleper C."/>
            <person name="Guy L."/>
            <person name="Ettema T.J."/>
        </authorList>
    </citation>
    <scope>NUCLEOTIDE SEQUENCE</scope>
</reference>
<dbReference type="NCBIfam" id="TIGR01539">
    <property type="entry name" value="portal_lambda"/>
    <property type="match status" value="1"/>
</dbReference>
<organism evidence="1">
    <name type="scientific">marine sediment metagenome</name>
    <dbReference type="NCBI Taxonomy" id="412755"/>
    <lineage>
        <taxon>unclassified sequences</taxon>
        <taxon>metagenomes</taxon>
        <taxon>ecological metagenomes</taxon>
    </lineage>
</organism>
<sequence length="534" mass="60366">MSERGLAVAFLNKLKRLIPVSKKTASRVARKYAAAQMGRLQHGWITQPALIDSDIRAGLTALRARSREEAQNNGYYKGFLRDLQENVVGAQGFQLISRPMDSDTLVDVEAKNSIERHWKIWIRKESRPELSGMGFNKFSKLVIRSAAQDGEVFIWERKGERVNPYRYALRVMEPSSIDVNVNTEGTAGTVSGINIAAGNVVRMGIEYDANRFPVAYHVLASERDIEFFISTTTGRKYIRVPSNEIIHLFLNDGVWQTRGVPWVHPALLRFNRLDKYEEAELISARGGASKMGFITDADDGSGYTGDEDEDDADEEELLEEFVPGMIGRLKQGQVFTSFDPDHPNAIYPDFVKTNLRGIAAALGESYNQLAQDLEGVSFGSLRQGALSERAVWMGLQNWLIEEMFDRIFTTWLESGLQAEAITNRNGQPLPFEKIEKILEHEWQPRRWEWIDPLKDTSGDRIQQQDLTMSRSERIRKRGRQPIEVFQEIASEREIMDDLGIESAQVDAKLGSSSADDRLTLLESAVDDLTETQDA</sequence>
<name>A0A0F9EH46_9ZZZZ</name>
<accession>A0A0F9EH46</accession>
<proteinExistence type="predicted"/>
<dbReference type="Pfam" id="PF05136">
    <property type="entry name" value="Phage_portal_2"/>
    <property type="match status" value="1"/>
</dbReference>
<evidence type="ECO:0000313" key="1">
    <source>
        <dbReference type="EMBL" id="KKL73279.1"/>
    </source>
</evidence>
<comment type="caution">
    <text evidence="1">The sequence shown here is derived from an EMBL/GenBank/DDBJ whole genome shotgun (WGS) entry which is preliminary data.</text>
</comment>